<keyword evidence="4 11" id="KW-0138">CF(0)</keyword>
<keyword evidence="7 11" id="KW-1133">Transmembrane helix</keyword>
<evidence type="ECO:0000256" key="8">
    <source>
        <dbReference type="ARBA" id="ARBA00023065"/>
    </source>
</evidence>
<proteinExistence type="inferred from homology"/>
<keyword evidence="11" id="KW-1003">Cell membrane</keyword>
<dbReference type="CDD" id="cd00310">
    <property type="entry name" value="ATP-synt_Fo_a_6"/>
    <property type="match status" value="1"/>
</dbReference>
<dbReference type="PROSITE" id="PS00449">
    <property type="entry name" value="ATPASE_A"/>
    <property type="match status" value="1"/>
</dbReference>
<dbReference type="GO" id="GO:0045259">
    <property type="term" value="C:proton-transporting ATP synthase complex"/>
    <property type="evidence" value="ECO:0007669"/>
    <property type="project" value="UniProtKB-KW"/>
</dbReference>
<evidence type="ECO:0000313" key="13">
    <source>
        <dbReference type="EMBL" id="MBS4893567.1"/>
    </source>
</evidence>
<evidence type="ECO:0000256" key="9">
    <source>
        <dbReference type="ARBA" id="ARBA00023136"/>
    </source>
</evidence>
<evidence type="ECO:0000256" key="11">
    <source>
        <dbReference type="HAMAP-Rule" id="MF_01393"/>
    </source>
</evidence>
<evidence type="ECO:0000256" key="12">
    <source>
        <dbReference type="RuleBase" id="RU000483"/>
    </source>
</evidence>
<keyword evidence="6 11" id="KW-0375">Hydrogen ion transport</keyword>
<dbReference type="AlphaFoldDB" id="A0A6N3AZ13"/>
<organism evidence="14">
    <name type="scientific">Veillonella parvula</name>
    <name type="common">Staphylococcus parvulus</name>
    <dbReference type="NCBI Taxonomy" id="29466"/>
    <lineage>
        <taxon>Bacteria</taxon>
        <taxon>Bacillati</taxon>
        <taxon>Bacillota</taxon>
        <taxon>Negativicutes</taxon>
        <taxon>Veillonellales</taxon>
        <taxon>Veillonellaceae</taxon>
        <taxon>Veillonella</taxon>
    </lineage>
</organism>
<dbReference type="Proteomes" id="UP000778864">
    <property type="component" value="Unassembled WGS sequence"/>
</dbReference>
<dbReference type="InterPro" id="IPR045082">
    <property type="entry name" value="ATP_syn_F0_a_bact/chloroplast"/>
</dbReference>
<comment type="function">
    <text evidence="11 12">Key component of the proton channel; it plays a direct role in the translocation of protons across the membrane.</text>
</comment>
<evidence type="ECO:0000313" key="14">
    <source>
        <dbReference type="EMBL" id="VYT94910.1"/>
    </source>
</evidence>
<evidence type="ECO:0000256" key="5">
    <source>
        <dbReference type="ARBA" id="ARBA00022692"/>
    </source>
</evidence>
<evidence type="ECO:0000313" key="15">
    <source>
        <dbReference type="EMBL" id="WMS19344.1"/>
    </source>
</evidence>
<protein>
    <recommendedName>
        <fullName evidence="11 12">ATP synthase subunit a</fullName>
    </recommendedName>
    <alternativeName>
        <fullName evidence="11">ATP synthase F0 sector subunit a</fullName>
    </alternativeName>
    <alternativeName>
        <fullName evidence="11">F-ATPase subunit 6</fullName>
    </alternativeName>
</protein>
<sequence>MKGVENVVLHAGHHEVVQWLGLTFNIDTLIATWVTMAIVILITILATRGRKLVPVGLQNIVESILEGLEGQLAPNLGRHWPMVSSLLFTFFLFIFVGNELGLMPTLKALTSPTSDINTTVALALCSTLVVWVMGIKVKGLSYFKHFVRPYKALLVLNIFEEIARPVTLAFRLFGNIVAGEILLEVLYKLPWFVPVPWVWIAFSLFIGIIQAFIFTVLTASYLGMALSEEH</sequence>
<dbReference type="Gene3D" id="1.20.120.220">
    <property type="entry name" value="ATP synthase, F0 complex, subunit A"/>
    <property type="match status" value="1"/>
</dbReference>
<evidence type="ECO:0000256" key="6">
    <source>
        <dbReference type="ARBA" id="ARBA00022781"/>
    </source>
</evidence>
<evidence type="ECO:0000256" key="4">
    <source>
        <dbReference type="ARBA" id="ARBA00022547"/>
    </source>
</evidence>
<dbReference type="Pfam" id="PF00119">
    <property type="entry name" value="ATP-synt_A"/>
    <property type="match status" value="1"/>
</dbReference>
<dbReference type="InterPro" id="IPR023011">
    <property type="entry name" value="ATP_synth_F0_asu_AS"/>
</dbReference>
<keyword evidence="5 11" id="KW-0812">Transmembrane</keyword>
<reference evidence="15" key="3">
    <citation type="submission" date="2023-08" db="EMBL/GenBank/DDBJ databases">
        <title>Veillonella_parvula_DSM 2007_complete_genome_hifiasm_Zymo_Research_D6332.</title>
        <authorList>
            <person name="Damerum A."/>
        </authorList>
    </citation>
    <scope>NUCLEOTIDE SEQUENCE</scope>
    <source>
        <strain evidence="15">DSM 2007</strain>
    </source>
</reference>
<evidence type="ECO:0000256" key="2">
    <source>
        <dbReference type="ARBA" id="ARBA00006810"/>
    </source>
</evidence>
<dbReference type="SUPFAM" id="SSF81336">
    <property type="entry name" value="F1F0 ATP synthase subunit A"/>
    <property type="match status" value="1"/>
</dbReference>
<evidence type="ECO:0000256" key="1">
    <source>
        <dbReference type="ARBA" id="ARBA00004141"/>
    </source>
</evidence>
<dbReference type="RefSeq" id="WP_038149920.1">
    <property type="nucleotide sequence ID" value="NZ_CP133463.1"/>
</dbReference>
<dbReference type="PANTHER" id="PTHR42823:SF3">
    <property type="entry name" value="ATP SYNTHASE SUBUNIT A, CHLOROPLASTIC"/>
    <property type="match status" value="1"/>
</dbReference>
<dbReference type="EMBL" id="CP133463">
    <property type="protein sequence ID" value="WMS19344.1"/>
    <property type="molecule type" value="Genomic_DNA"/>
</dbReference>
<keyword evidence="9 11" id="KW-0472">Membrane</keyword>
<feature type="transmembrane region" description="Helical" evidence="11">
    <location>
        <begin position="79"/>
        <end position="96"/>
    </location>
</feature>
<dbReference type="PRINTS" id="PR00123">
    <property type="entry name" value="ATPASEA"/>
</dbReference>
<name>A0A6N3AZ13_VEIPA</name>
<gene>
    <name evidence="11 14" type="primary">atpB</name>
    <name evidence="13" type="ORF">KHZ90_07285</name>
    <name evidence="15" type="ORF">RDV51_07875</name>
    <name evidence="14" type="ORF">VPLFYP99_01598</name>
</gene>
<feature type="transmembrane region" description="Helical" evidence="11">
    <location>
        <begin position="29"/>
        <end position="47"/>
    </location>
</feature>
<evidence type="ECO:0000256" key="10">
    <source>
        <dbReference type="ARBA" id="ARBA00023310"/>
    </source>
</evidence>
<dbReference type="GO" id="GO:0042777">
    <property type="term" value="P:proton motive force-driven plasma membrane ATP synthesis"/>
    <property type="evidence" value="ECO:0007669"/>
    <property type="project" value="TreeGrafter"/>
</dbReference>
<evidence type="ECO:0000256" key="7">
    <source>
        <dbReference type="ARBA" id="ARBA00022989"/>
    </source>
</evidence>
<reference evidence="13" key="2">
    <citation type="submission" date="2021-02" db="EMBL/GenBank/DDBJ databases">
        <title>Infant gut strain persistence is associated with maternal origin, phylogeny, and functional potential including surface adhesion and iron acquisition.</title>
        <authorList>
            <person name="Lou Y.C."/>
        </authorList>
    </citation>
    <scope>NUCLEOTIDE SEQUENCE</scope>
    <source>
        <strain evidence="13">L3_108_031G1_dasL3_108_031G1_concoct_20</strain>
    </source>
</reference>
<dbReference type="NCBIfam" id="TIGR01131">
    <property type="entry name" value="ATP_synt_6_or_A"/>
    <property type="match status" value="1"/>
</dbReference>
<comment type="subcellular location">
    <subcellularLocation>
        <location evidence="11 12">Cell membrane</location>
        <topology evidence="11 12">Multi-pass membrane protein</topology>
    </subcellularLocation>
    <subcellularLocation>
        <location evidence="1">Membrane</location>
        <topology evidence="1">Multi-pass membrane protein</topology>
    </subcellularLocation>
</comment>
<keyword evidence="3 11" id="KW-0813">Transport</keyword>
<feature type="transmembrane region" description="Helical" evidence="11">
    <location>
        <begin position="116"/>
        <end position="135"/>
    </location>
</feature>
<feature type="transmembrane region" description="Helical" evidence="11">
    <location>
        <begin position="199"/>
        <end position="222"/>
    </location>
</feature>
<dbReference type="InterPro" id="IPR000568">
    <property type="entry name" value="ATP_synth_F0_asu"/>
</dbReference>
<dbReference type="EMBL" id="CACRUG010000006">
    <property type="protein sequence ID" value="VYT94910.1"/>
    <property type="molecule type" value="Genomic_DNA"/>
</dbReference>
<reference evidence="14" key="1">
    <citation type="submission" date="2019-11" db="EMBL/GenBank/DDBJ databases">
        <authorList>
            <person name="Feng L."/>
        </authorList>
    </citation>
    <scope>NUCLEOTIDE SEQUENCE</scope>
    <source>
        <strain evidence="14">VparvulaLFYP99</strain>
    </source>
</reference>
<keyword evidence="8 11" id="KW-0406">Ion transport</keyword>
<evidence type="ECO:0000256" key="3">
    <source>
        <dbReference type="ARBA" id="ARBA00022448"/>
    </source>
</evidence>
<accession>A0A6N3AZ13</accession>
<dbReference type="GO" id="GO:0046933">
    <property type="term" value="F:proton-transporting ATP synthase activity, rotational mechanism"/>
    <property type="evidence" value="ECO:0007669"/>
    <property type="project" value="UniProtKB-UniRule"/>
</dbReference>
<dbReference type="GO" id="GO:0005886">
    <property type="term" value="C:plasma membrane"/>
    <property type="evidence" value="ECO:0007669"/>
    <property type="project" value="UniProtKB-SubCell"/>
</dbReference>
<dbReference type="HAMAP" id="MF_01393">
    <property type="entry name" value="ATP_synth_a_bact"/>
    <property type="match status" value="1"/>
</dbReference>
<comment type="similarity">
    <text evidence="2 11 12">Belongs to the ATPase A chain family.</text>
</comment>
<dbReference type="InterPro" id="IPR035908">
    <property type="entry name" value="F0_ATP_A_sf"/>
</dbReference>
<dbReference type="EMBL" id="JAGZMU010000003">
    <property type="protein sequence ID" value="MBS4893567.1"/>
    <property type="molecule type" value="Genomic_DNA"/>
</dbReference>
<keyword evidence="10 11" id="KW-0066">ATP synthesis</keyword>
<dbReference type="Proteomes" id="UP001228955">
    <property type="component" value="Chromosome"/>
</dbReference>
<dbReference type="PANTHER" id="PTHR42823">
    <property type="entry name" value="ATP SYNTHASE SUBUNIT A, CHLOROPLASTIC"/>
    <property type="match status" value="1"/>
</dbReference>